<dbReference type="RefSeq" id="XP_018030397.1">
    <property type="nucleotide sequence ID" value="XM_018185888.1"/>
</dbReference>
<dbReference type="AlphaFoldDB" id="A0A177BZL6"/>
<name>A0A177BZL6_9PLEO</name>
<dbReference type="GeneID" id="28769374"/>
<dbReference type="InParanoid" id="A0A177BZL6"/>
<sequence length="136" mass="15317">MQPALPPRDGGCSRRLSRGVNCFTEQLWSSAPKAVGRNLGRHAHSSPLTCSISSFINCKISTVMLHFLLFSSLVGYAWAKTVTYDWYIRWRLVRCVFTTPRSSLTSARQRQTVSLDLSSVSMGYGRRRALIPRCNC</sequence>
<keyword evidence="2" id="KW-1185">Reference proteome</keyword>
<accession>A0A177BZL6</accession>
<evidence type="ECO:0000313" key="2">
    <source>
        <dbReference type="Proteomes" id="UP000077069"/>
    </source>
</evidence>
<dbReference type="Proteomes" id="UP000077069">
    <property type="component" value="Unassembled WGS sequence"/>
</dbReference>
<gene>
    <name evidence="1" type="ORF">CC84DRAFT_357355</name>
</gene>
<organism evidence="1 2">
    <name type="scientific">Paraphaeosphaeria sporulosa</name>
    <dbReference type="NCBI Taxonomy" id="1460663"/>
    <lineage>
        <taxon>Eukaryota</taxon>
        <taxon>Fungi</taxon>
        <taxon>Dikarya</taxon>
        <taxon>Ascomycota</taxon>
        <taxon>Pezizomycotina</taxon>
        <taxon>Dothideomycetes</taxon>
        <taxon>Pleosporomycetidae</taxon>
        <taxon>Pleosporales</taxon>
        <taxon>Massarineae</taxon>
        <taxon>Didymosphaeriaceae</taxon>
        <taxon>Paraphaeosphaeria</taxon>
    </lineage>
</organism>
<reference evidence="1 2" key="1">
    <citation type="submission" date="2016-05" db="EMBL/GenBank/DDBJ databases">
        <title>Comparative analysis of secretome profiles of manganese(II)-oxidizing ascomycete fungi.</title>
        <authorList>
            <consortium name="DOE Joint Genome Institute"/>
            <person name="Zeiner C.A."/>
            <person name="Purvine S.O."/>
            <person name="Zink E.M."/>
            <person name="Wu S."/>
            <person name="Pasa-Tolic L."/>
            <person name="Chaput D.L."/>
            <person name="Haridas S."/>
            <person name="Grigoriev I.V."/>
            <person name="Santelli C.M."/>
            <person name="Hansel C.M."/>
        </authorList>
    </citation>
    <scope>NUCLEOTIDE SEQUENCE [LARGE SCALE GENOMIC DNA]</scope>
    <source>
        <strain evidence="1 2">AP3s5-JAC2a</strain>
    </source>
</reference>
<dbReference type="EMBL" id="KV441560">
    <property type="protein sequence ID" value="OAG00032.1"/>
    <property type="molecule type" value="Genomic_DNA"/>
</dbReference>
<proteinExistence type="predicted"/>
<evidence type="ECO:0000313" key="1">
    <source>
        <dbReference type="EMBL" id="OAG00032.1"/>
    </source>
</evidence>
<protein>
    <submittedName>
        <fullName evidence="1">Uncharacterized protein</fullName>
    </submittedName>
</protein>